<sequence>MFIKLLLESLFAFLVIDLVWISQVASPWMKKAVPHLLSASPNLLAALAFYLLYLSIFLILILIPALTHKSGYSTLAFQSFIFGLAAYATYDLTNLAVMKGYPLSMALADMLWGGLVTMLTALIIYKLNI</sequence>
<proteinExistence type="predicted"/>
<evidence type="ECO:0008006" key="4">
    <source>
        <dbReference type="Google" id="ProtNLM"/>
    </source>
</evidence>
<dbReference type="EMBL" id="MFAK01000036">
    <property type="protein sequence ID" value="OGD74404.1"/>
    <property type="molecule type" value="Genomic_DNA"/>
</dbReference>
<feature type="transmembrane region" description="Helical" evidence="1">
    <location>
        <begin position="45"/>
        <end position="65"/>
    </location>
</feature>
<dbReference type="InterPro" id="IPR018687">
    <property type="entry name" value="DUF2177_membr"/>
</dbReference>
<evidence type="ECO:0000256" key="1">
    <source>
        <dbReference type="SAM" id="Phobius"/>
    </source>
</evidence>
<accession>A0A1F5F4Y9</accession>
<evidence type="ECO:0000313" key="3">
    <source>
        <dbReference type="Proteomes" id="UP000176191"/>
    </source>
</evidence>
<dbReference type="Proteomes" id="UP000176191">
    <property type="component" value="Unassembled WGS sequence"/>
</dbReference>
<keyword evidence="1" id="KW-0812">Transmembrane</keyword>
<dbReference type="AlphaFoldDB" id="A0A1F5F4Y9"/>
<evidence type="ECO:0000313" key="2">
    <source>
        <dbReference type="EMBL" id="OGD74404.1"/>
    </source>
</evidence>
<feature type="transmembrane region" description="Helical" evidence="1">
    <location>
        <begin position="72"/>
        <end position="90"/>
    </location>
</feature>
<protein>
    <recommendedName>
        <fullName evidence="4">DUF2177 domain-containing protein</fullName>
    </recommendedName>
</protein>
<organism evidence="2 3">
    <name type="scientific">Candidatus Collierbacteria bacterium RIFOXYA2_FULL_46_10</name>
    <dbReference type="NCBI Taxonomy" id="1817726"/>
    <lineage>
        <taxon>Bacteria</taxon>
        <taxon>Candidatus Collieribacteriota</taxon>
    </lineage>
</organism>
<name>A0A1F5F4Y9_9BACT</name>
<dbReference type="Pfam" id="PF09945">
    <property type="entry name" value="DUF2177"/>
    <property type="match status" value="1"/>
</dbReference>
<keyword evidence="1" id="KW-0472">Membrane</keyword>
<gene>
    <name evidence="2" type="ORF">A2228_02735</name>
</gene>
<feature type="transmembrane region" description="Helical" evidence="1">
    <location>
        <begin position="110"/>
        <end position="127"/>
    </location>
</feature>
<reference evidence="2 3" key="1">
    <citation type="journal article" date="2016" name="Nat. Commun.">
        <title>Thousands of microbial genomes shed light on interconnected biogeochemical processes in an aquifer system.</title>
        <authorList>
            <person name="Anantharaman K."/>
            <person name="Brown C.T."/>
            <person name="Hug L.A."/>
            <person name="Sharon I."/>
            <person name="Castelle C.J."/>
            <person name="Probst A.J."/>
            <person name="Thomas B.C."/>
            <person name="Singh A."/>
            <person name="Wilkins M.J."/>
            <person name="Karaoz U."/>
            <person name="Brodie E.L."/>
            <person name="Williams K.H."/>
            <person name="Hubbard S.S."/>
            <person name="Banfield J.F."/>
        </authorList>
    </citation>
    <scope>NUCLEOTIDE SEQUENCE [LARGE SCALE GENOMIC DNA]</scope>
</reference>
<comment type="caution">
    <text evidence="2">The sequence shown here is derived from an EMBL/GenBank/DDBJ whole genome shotgun (WGS) entry which is preliminary data.</text>
</comment>
<keyword evidence="1" id="KW-1133">Transmembrane helix</keyword>